<proteinExistence type="predicted"/>
<gene>
    <name evidence="11" type="ORF">J8F10_25870</name>
</gene>
<dbReference type="InterPro" id="IPR000014">
    <property type="entry name" value="PAS"/>
</dbReference>
<comment type="catalytic activity">
    <reaction evidence="1">
        <text>ATP + protein L-histidine = ADP + protein N-phospho-L-histidine.</text>
        <dbReference type="EC" id="2.7.13.3"/>
    </reaction>
</comment>
<organism evidence="11 12">
    <name type="scientific">Gemmata palustris</name>
    <dbReference type="NCBI Taxonomy" id="2822762"/>
    <lineage>
        <taxon>Bacteria</taxon>
        <taxon>Pseudomonadati</taxon>
        <taxon>Planctomycetota</taxon>
        <taxon>Planctomycetia</taxon>
        <taxon>Gemmatales</taxon>
        <taxon>Gemmataceae</taxon>
        <taxon>Gemmata</taxon>
    </lineage>
</organism>
<keyword evidence="12" id="KW-1185">Reference proteome</keyword>
<dbReference type="EMBL" id="JAGKQQ010000001">
    <property type="protein sequence ID" value="MBP3958688.1"/>
    <property type="molecule type" value="Genomic_DNA"/>
</dbReference>
<dbReference type="PROSITE" id="PS50110">
    <property type="entry name" value="RESPONSE_REGULATORY"/>
    <property type="match status" value="1"/>
</dbReference>
<feature type="domain" description="Response regulatory" evidence="8">
    <location>
        <begin position="562"/>
        <end position="678"/>
    </location>
</feature>
<dbReference type="PRINTS" id="PR00344">
    <property type="entry name" value="BCTRLSENSOR"/>
</dbReference>
<dbReference type="SUPFAM" id="SSF55785">
    <property type="entry name" value="PYP-like sensor domain (PAS domain)"/>
    <property type="match status" value="2"/>
</dbReference>
<dbReference type="CDD" id="cd00082">
    <property type="entry name" value="HisKA"/>
    <property type="match status" value="1"/>
</dbReference>
<evidence type="ECO:0000256" key="5">
    <source>
        <dbReference type="ARBA" id="ARBA00022777"/>
    </source>
</evidence>
<feature type="modified residue" description="4-aspartylphosphate" evidence="6">
    <location>
        <position position="611"/>
    </location>
</feature>
<feature type="domain" description="PAC" evidence="10">
    <location>
        <begin position="260"/>
        <end position="311"/>
    </location>
</feature>
<dbReference type="PANTHER" id="PTHR43047:SF72">
    <property type="entry name" value="OSMOSENSING HISTIDINE PROTEIN KINASE SLN1"/>
    <property type="match status" value="1"/>
</dbReference>
<dbReference type="Pfam" id="PF00512">
    <property type="entry name" value="HisKA"/>
    <property type="match status" value="1"/>
</dbReference>
<dbReference type="InterPro" id="IPR004358">
    <property type="entry name" value="Sig_transdc_His_kin-like_C"/>
</dbReference>
<feature type="domain" description="PAC" evidence="10">
    <location>
        <begin position="124"/>
        <end position="178"/>
    </location>
</feature>
<dbReference type="Pfam" id="PF08448">
    <property type="entry name" value="PAS_4"/>
    <property type="match status" value="2"/>
</dbReference>
<dbReference type="InterPro" id="IPR013656">
    <property type="entry name" value="PAS_4"/>
</dbReference>
<dbReference type="InterPro" id="IPR005467">
    <property type="entry name" value="His_kinase_dom"/>
</dbReference>
<dbReference type="CDD" id="cd16922">
    <property type="entry name" value="HATPase_EvgS-ArcB-TorS-like"/>
    <property type="match status" value="1"/>
</dbReference>
<dbReference type="SUPFAM" id="SSF52172">
    <property type="entry name" value="CheY-like"/>
    <property type="match status" value="1"/>
</dbReference>
<dbReference type="PROSITE" id="PS50112">
    <property type="entry name" value="PAS"/>
    <property type="match status" value="1"/>
</dbReference>
<dbReference type="PROSITE" id="PS50113">
    <property type="entry name" value="PAC"/>
    <property type="match status" value="2"/>
</dbReference>
<name>A0ABS5BYE1_9BACT</name>
<evidence type="ECO:0000256" key="6">
    <source>
        <dbReference type="PROSITE-ProRule" id="PRU00169"/>
    </source>
</evidence>
<dbReference type="SMART" id="SM00388">
    <property type="entry name" value="HisKA"/>
    <property type="match status" value="1"/>
</dbReference>
<feature type="domain" description="PAS" evidence="9">
    <location>
        <begin position="186"/>
        <end position="234"/>
    </location>
</feature>
<evidence type="ECO:0000259" key="8">
    <source>
        <dbReference type="PROSITE" id="PS50110"/>
    </source>
</evidence>
<evidence type="ECO:0000256" key="4">
    <source>
        <dbReference type="ARBA" id="ARBA00022679"/>
    </source>
</evidence>
<dbReference type="Proteomes" id="UP000676565">
    <property type="component" value="Unassembled WGS sequence"/>
</dbReference>
<dbReference type="Pfam" id="PF00072">
    <property type="entry name" value="Response_reg"/>
    <property type="match status" value="1"/>
</dbReference>
<dbReference type="Gene3D" id="3.30.450.40">
    <property type="match status" value="1"/>
</dbReference>
<dbReference type="InterPro" id="IPR029016">
    <property type="entry name" value="GAF-like_dom_sf"/>
</dbReference>
<keyword evidence="4" id="KW-0808">Transferase</keyword>
<dbReference type="InterPro" id="IPR036097">
    <property type="entry name" value="HisK_dim/P_sf"/>
</dbReference>
<dbReference type="Gene3D" id="3.30.450.20">
    <property type="entry name" value="PAS domain"/>
    <property type="match status" value="2"/>
</dbReference>
<dbReference type="SMART" id="SM00448">
    <property type="entry name" value="REC"/>
    <property type="match status" value="1"/>
</dbReference>
<evidence type="ECO:0000259" key="7">
    <source>
        <dbReference type="PROSITE" id="PS50109"/>
    </source>
</evidence>
<dbReference type="SUPFAM" id="SSF47384">
    <property type="entry name" value="Homodimeric domain of signal transducing histidine kinase"/>
    <property type="match status" value="1"/>
</dbReference>
<evidence type="ECO:0000256" key="3">
    <source>
        <dbReference type="ARBA" id="ARBA00022553"/>
    </source>
</evidence>
<dbReference type="PANTHER" id="PTHR43047">
    <property type="entry name" value="TWO-COMPONENT HISTIDINE PROTEIN KINASE"/>
    <property type="match status" value="1"/>
</dbReference>
<reference evidence="11 12" key="1">
    <citation type="submission" date="2021-04" db="EMBL/GenBank/DDBJ databases">
        <authorList>
            <person name="Ivanova A."/>
        </authorList>
    </citation>
    <scope>NUCLEOTIDE SEQUENCE [LARGE SCALE GENOMIC DNA]</scope>
    <source>
        <strain evidence="11 12">G18</strain>
    </source>
</reference>
<evidence type="ECO:0000313" key="12">
    <source>
        <dbReference type="Proteomes" id="UP000676565"/>
    </source>
</evidence>
<accession>A0ABS5BYE1</accession>
<keyword evidence="3 6" id="KW-0597">Phosphoprotein</keyword>
<dbReference type="Gene3D" id="1.10.287.130">
    <property type="match status" value="1"/>
</dbReference>
<dbReference type="InterPro" id="IPR011006">
    <property type="entry name" value="CheY-like_superfamily"/>
</dbReference>
<keyword evidence="5" id="KW-0418">Kinase</keyword>
<evidence type="ECO:0000313" key="11">
    <source>
        <dbReference type="EMBL" id="MBP3958688.1"/>
    </source>
</evidence>
<dbReference type="InterPro" id="IPR001789">
    <property type="entry name" value="Sig_transdc_resp-reg_receiver"/>
</dbReference>
<dbReference type="CDD" id="cd17580">
    <property type="entry name" value="REC_2_DhkD-like"/>
    <property type="match status" value="1"/>
</dbReference>
<dbReference type="SUPFAM" id="SSF55874">
    <property type="entry name" value="ATPase domain of HSP90 chaperone/DNA topoisomerase II/histidine kinase"/>
    <property type="match status" value="1"/>
</dbReference>
<dbReference type="SMART" id="SM00091">
    <property type="entry name" value="PAS"/>
    <property type="match status" value="2"/>
</dbReference>
<dbReference type="InterPro" id="IPR003594">
    <property type="entry name" value="HATPase_dom"/>
</dbReference>
<protein>
    <recommendedName>
        <fullName evidence="2">histidine kinase</fullName>
        <ecNumber evidence="2">2.7.13.3</ecNumber>
    </recommendedName>
</protein>
<comment type="caution">
    <text evidence="11">The sequence shown here is derived from an EMBL/GenBank/DDBJ whole genome shotgun (WGS) entry which is preliminary data.</text>
</comment>
<dbReference type="NCBIfam" id="TIGR00229">
    <property type="entry name" value="sensory_box"/>
    <property type="match status" value="1"/>
</dbReference>
<dbReference type="InterPro" id="IPR036890">
    <property type="entry name" value="HATPase_C_sf"/>
</dbReference>
<dbReference type="CDD" id="cd00130">
    <property type="entry name" value="PAS"/>
    <property type="match status" value="2"/>
</dbReference>
<dbReference type="EC" id="2.7.13.3" evidence="2"/>
<dbReference type="InterPro" id="IPR035965">
    <property type="entry name" value="PAS-like_dom_sf"/>
</dbReference>
<dbReference type="PROSITE" id="PS50109">
    <property type="entry name" value="HIS_KIN"/>
    <property type="match status" value="1"/>
</dbReference>
<dbReference type="Gene3D" id="3.30.565.10">
    <property type="entry name" value="Histidine kinase-like ATPase, C-terminal domain"/>
    <property type="match status" value="1"/>
</dbReference>
<dbReference type="Gene3D" id="3.40.50.2300">
    <property type="match status" value="1"/>
</dbReference>
<evidence type="ECO:0000256" key="1">
    <source>
        <dbReference type="ARBA" id="ARBA00000085"/>
    </source>
</evidence>
<dbReference type="InterPro" id="IPR003661">
    <property type="entry name" value="HisK_dim/P_dom"/>
</dbReference>
<dbReference type="Pfam" id="PF02518">
    <property type="entry name" value="HATPase_c"/>
    <property type="match status" value="1"/>
</dbReference>
<evidence type="ECO:0000256" key="2">
    <source>
        <dbReference type="ARBA" id="ARBA00012438"/>
    </source>
</evidence>
<dbReference type="InterPro" id="IPR000700">
    <property type="entry name" value="PAS-assoc_C"/>
</dbReference>
<evidence type="ECO:0000259" key="9">
    <source>
        <dbReference type="PROSITE" id="PS50112"/>
    </source>
</evidence>
<evidence type="ECO:0000259" key="10">
    <source>
        <dbReference type="PROSITE" id="PS50113"/>
    </source>
</evidence>
<feature type="domain" description="Histidine kinase" evidence="7">
    <location>
        <begin position="322"/>
        <end position="540"/>
    </location>
</feature>
<sequence length="682" mass="75578">MAVHTQTPRHWAPEEIQLVTTVVDRCWEALERARAAEAERRLYAEVAAERVQLEEVFQHALSFVAVLRGPALVFERANDRCAELLGGRELIGRPVREAVPEVDGQGFFEILDRVYRTGEAYVGKDARVMLRTGNGELEERVLEFVFQAMRDATGAVSGVLVQGIDLTDHKRAEAELARVTAASERRRRLYETVLSNTPDFVYVFSLDHRVLYANDALIEMWGRGRDGALGKTFLEIGYEPWHAEMHDREIDQVRATKKPIRGEVPFNGTNGRRIYDYIFVPVIGAQGEVEAVAGTTRDVTERQAMEQELRDADQRKDEFIALLAHELRNPLAPIRNGLQVLHLAGTDTSALARTRVMMDRQLSHMVRLVDDLLDASRISRNKMELRRTRVSLSEVMASAVETARPLLDDAGHELRVALPAEPISLDADLTRLAQVFSNLLTNSAKYTPRGGQIHVSAERNSAEAVVSVRDTGIGIPADALSAVFDMFSQVDRSTERSRGGLGIGLALVKGLVEMHGGTVTAESAGPNKGSTFTVRLPIPVDQTELPHETHETGTAPTKRTRRVLVVDDNHDGAESMAEMLGLLGGEVRTAHDGLEAVTAAEEFRPEIILMDVGMPKLNGLDATRRIRSHPWGREMAIVALTGWGQESDRERSRDAGCDGHLVKPVNLSDLEKLLGTLRNEHK</sequence>
<dbReference type="SMART" id="SM00387">
    <property type="entry name" value="HATPase_c"/>
    <property type="match status" value="1"/>
</dbReference>